<dbReference type="SUPFAM" id="SSF50331">
    <property type="entry name" value="MOP-like"/>
    <property type="match status" value="1"/>
</dbReference>
<name>A0AAE3HI94_9FIRM</name>
<dbReference type="Pfam" id="PF00005">
    <property type="entry name" value="ABC_tran"/>
    <property type="match status" value="1"/>
</dbReference>
<evidence type="ECO:0000259" key="4">
    <source>
        <dbReference type="PROSITE" id="PS50893"/>
    </source>
</evidence>
<dbReference type="RefSeq" id="WP_257532756.1">
    <property type="nucleotide sequence ID" value="NZ_JANKAS010000016.1"/>
</dbReference>
<dbReference type="PANTHER" id="PTHR42781">
    <property type="entry name" value="SPERMIDINE/PUTRESCINE IMPORT ATP-BINDING PROTEIN POTA"/>
    <property type="match status" value="1"/>
</dbReference>
<dbReference type="GO" id="GO:0043190">
    <property type="term" value="C:ATP-binding cassette (ABC) transporter complex"/>
    <property type="evidence" value="ECO:0007669"/>
    <property type="project" value="UniProtKB-ARBA"/>
</dbReference>
<dbReference type="FunFam" id="3.40.50.300:FF:000042">
    <property type="entry name" value="Maltose/maltodextrin ABC transporter, ATP-binding protein"/>
    <property type="match status" value="1"/>
</dbReference>
<keyword evidence="1" id="KW-0813">Transport</keyword>
<sequence length="338" mass="39090">MEYIVFQDVEKYYGENYILKKINLSIKQGEFVTLLGASGCGKSTLLRCFAGLEQESKGKIFLEGKEITHMNPRDRNVGMIFQQYSLFPNLNLYHNIAFGLKMKKLEKHVIHERVMQAIDMIELKGKEKKYPSQLSGGEQQRVALARCIVTRPKVLLLDEPLSAIDAKLRKSLQLRIKEIHKELGMTSIFVTHDQDEAMTMSDTIHLMRDGVIEQSGDPFQLYSHPKNSFAASFIGNYNFVPGGMFSKLIHENYTEAKHIVISPELIEISPNQYQRDKEYYILQGKIEKILPQGNIIRYTLRVEDILLDADILNDRREIYQIGQEVFIRIKRISILIYK</sequence>
<evidence type="ECO:0000313" key="5">
    <source>
        <dbReference type="EMBL" id="MCR1899934.1"/>
    </source>
</evidence>
<keyword evidence="2" id="KW-0547">Nucleotide-binding</keyword>
<evidence type="ECO:0000256" key="1">
    <source>
        <dbReference type="ARBA" id="ARBA00022448"/>
    </source>
</evidence>
<dbReference type="GO" id="GO:0140359">
    <property type="term" value="F:ABC-type transporter activity"/>
    <property type="evidence" value="ECO:0007669"/>
    <property type="project" value="UniProtKB-ARBA"/>
</dbReference>
<dbReference type="InterPro" id="IPR050093">
    <property type="entry name" value="ABC_SmlMolc_Importer"/>
</dbReference>
<dbReference type="PANTHER" id="PTHR42781:SF4">
    <property type="entry name" value="SPERMIDINE_PUTRESCINE IMPORT ATP-BINDING PROTEIN POTA"/>
    <property type="match status" value="1"/>
</dbReference>
<reference evidence="5" key="1">
    <citation type="submission" date="2022-07" db="EMBL/GenBank/DDBJ databases">
        <title>Enhanced cultured diversity of the mouse gut microbiota enables custom-made synthetic communities.</title>
        <authorList>
            <person name="Afrizal A."/>
        </authorList>
    </citation>
    <scope>NUCLEOTIDE SEQUENCE</scope>
    <source>
        <strain evidence="5">DSM 28593</strain>
    </source>
</reference>
<dbReference type="GO" id="GO:0016887">
    <property type="term" value="F:ATP hydrolysis activity"/>
    <property type="evidence" value="ECO:0007669"/>
    <property type="project" value="InterPro"/>
</dbReference>
<dbReference type="AlphaFoldDB" id="A0AAE3HI94"/>
<evidence type="ECO:0000313" key="6">
    <source>
        <dbReference type="Proteomes" id="UP001205748"/>
    </source>
</evidence>
<proteinExistence type="predicted"/>
<evidence type="ECO:0000256" key="2">
    <source>
        <dbReference type="ARBA" id="ARBA00022741"/>
    </source>
</evidence>
<dbReference type="InterPro" id="IPR003439">
    <property type="entry name" value="ABC_transporter-like_ATP-bd"/>
</dbReference>
<dbReference type="PROSITE" id="PS00211">
    <property type="entry name" value="ABC_TRANSPORTER_1"/>
    <property type="match status" value="1"/>
</dbReference>
<protein>
    <submittedName>
        <fullName evidence="5">ABC transporter ATP-binding protein</fullName>
    </submittedName>
</protein>
<keyword evidence="3 5" id="KW-0067">ATP-binding</keyword>
<dbReference type="InterPro" id="IPR027417">
    <property type="entry name" value="P-loop_NTPase"/>
</dbReference>
<dbReference type="InterPro" id="IPR017871">
    <property type="entry name" value="ABC_transporter-like_CS"/>
</dbReference>
<dbReference type="InterPro" id="IPR008995">
    <property type="entry name" value="Mo/tungstate-bd_C_term_dom"/>
</dbReference>
<evidence type="ECO:0000256" key="3">
    <source>
        <dbReference type="ARBA" id="ARBA00022840"/>
    </source>
</evidence>
<feature type="domain" description="ABC transporter" evidence="4">
    <location>
        <begin position="4"/>
        <end position="234"/>
    </location>
</feature>
<dbReference type="Proteomes" id="UP001205748">
    <property type="component" value="Unassembled WGS sequence"/>
</dbReference>
<dbReference type="Gene3D" id="3.40.50.300">
    <property type="entry name" value="P-loop containing nucleotide triphosphate hydrolases"/>
    <property type="match status" value="1"/>
</dbReference>
<gene>
    <name evidence="5" type="ORF">NSA47_13235</name>
</gene>
<keyword evidence="6" id="KW-1185">Reference proteome</keyword>
<dbReference type="GO" id="GO:0005524">
    <property type="term" value="F:ATP binding"/>
    <property type="evidence" value="ECO:0007669"/>
    <property type="project" value="UniProtKB-KW"/>
</dbReference>
<dbReference type="PROSITE" id="PS50893">
    <property type="entry name" value="ABC_TRANSPORTER_2"/>
    <property type="match status" value="1"/>
</dbReference>
<dbReference type="InterPro" id="IPR003593">
    <property type="entry name" value="AAA+_ATPase"/>
</dbReference>
<accession>A0AAE3HI94</accession>
<dbReference type="SMART" id="SM00382">
    <property type="entry name" value="AAA"/>
    <property type="match status" value="1"/>
</dbReference>
<organism evidence="5 6">
    <name type="scientific">Irregularibacter muris</name>
    <dbReference type="NCBI Taxonomy" id="1796619"/>
    <lineage>
        <taxon>Bacteria</taxon>
        <taxon>Bacillati</taxon>
        <taxon>Bacillota</taxon>
        <taxon>Clostridia</taxon>
        <taxon>Eubacteriales</taxon>
        <taxon>Eubacteriaceae</taxon>
        <taxon>Irregularibacter</taxon>
    </lineage>
</organism>
<comment type="caution">
    <text evidence="5">The sequence shown here is derived from an EMBL/GenBank/DDBJ whole genome shotgun (WGS) entry which is preliminary data.</text>
</comment>
<dbReference type="EMBL" id="JANKAS010000016">
    <property type="protein sequence ID" value="MCR1899934.1"/>
    <property type="molecule type" value="Genomic_DNA"/>
</dbReference>
<dbReference type="SUPFAM" id="SSF52540">
    <property type="entry name" value="P-loop containing nucleoside triphosphate hydrolases"/>
    <property type="match status" value="1"/>
</dbReference>